<sequence length="166" mass="17289">SRQTLAPLPPKPTSTATTAPTAATGSSGSQSSSSAARSQVPKSTELMQTVAANLGWGGSPMRLAEVPEAFWKTVSPEVHTQITEYLFEQDYDANKYISAQLQELHARRGTQLHRTSVHVGLEAPNGGRLVGGLLAEPRDAVSPPLSTSSALAAYPPPTASSAVATP</sequence>
<name>A0ABQ5RXE1_9CHLO</name>
<feature type="non-terminal residue" evidence="2">
    <location>
        <position position="166"/>
    </location>
</feature>
<feature type="region of interest" description="Disordered" evidence="1">
    <location>
        <begin position="1"/>
        <end position="44"/>
    </location>
</feature>
<comment type="caution">
    <text evidence="2">The sequence shown here is derived from an EMBL/GenBank/DDBJ whole genome shotgun (WGS) entry which is preliminary data.</text>
</comment>
<reference evidence="2 3" key="1">
    <citation type="journal article" date="2023" name="IScience">
        <title>Expanded male sex-determining region conserved during the evolution of homothallism in the green alga Volvox.</title>
        <authorList>
            <person name="Yamamoto K."/>
            <person name="Matsuzaki R."/>
            <person name="Mahakham W."/>
            <person name="Heman W."/>
            <person name="Sekimoto H."/>
            <person name="Kawachi M."/>
            <person name="Minakuchi Y."/>
            <person name="Toyoda A."/>
            <person name="Nozaki H."/>
        </authorList>
    </citation>
    <scope>NUCLEOTIDE SEQUENCE [LARGE SCALE GENOMIC DNA]</scope>
    <source>
        <strain evidence="2 3">NIES-4468</strain>
    </source>
</reference>
<dbReference type="Proteomes" id="UP001165090">
    <property type="component" value="Unassembled WGS sequence"/>
</dbReference>
<proteinExistence type="predicted"/>
<feature type="compositionally biased region" description="Low complexity" evidence="1">
    <location>
        <begin position="13"/>
        <end position="43"/>
    </location>
</feature>
<evidence type="ECO:0000313" key="2">
    <source>
        <dbReference type="EMBL" id="GLI62195.1"/>
    </source>
</evidence>
<dbReference type="EMBL" id="BSDZ01000011">
    <property type="protein sequence ID" value="GLI62195.1"/>
    <property type="molecule type" value="Genomic_DNA"/>
</dbReference>
<gene>
    <name evidence="2" type="ORF">VaNZ11_004787</name>
</gene>
<feature type="non-terminal residue" evidence="2">
    <location>
        <position position="1"/>
    </location>
</feature>
<evidence type="ECO:0000313" key="3">
    <source>
        <dbReference type="Proteomes" id="UP001165090"/>
    </source>
</evidence>
<protein>
    <submittedName>
        <fullName evidence="2">Uncharacterized protein</fullName>
    </submittedName>
</protein>
<feature type="region of interest" description="Disordered" evidence="1">
    <location>
        <begin position="138"/>
        <end position="166"/>
    </location>
</feature>
<accession>A0ABQ5RXE1</accession>
<organism evidence="2 3">
    <name type="scientific">Volvox africanus</name>
    <dbReference type="NCBI Taxonomy" id="51714"/>
    <lineage>
        <taxon>Eukaryota</taxon>
        <taxon>Viridiplantae</taxon>
        <taxon>Chlorophyta</taxon>
        <taxon>core chlorophytes</taxon>
        <taxon>Chlorophyceae</taxon>
        <taxon>CS clade</taxon>
        <taxon>Chlamydomonadales</taxon>
        <taxon>Volvocaceae</taxon>
        <taxon>Volvox</taxon>
    </lineage>
</organism>
<keyword evidence="3" id="KW-1185">Reference proteome</keyword>
<evidence type="ECO:0000256" key="1">
    <source>
        <dbReference type="SAM" id="MobiDB-lite"/>
    </source>
</evidence>
<feature type="compositionally biased region" description="Low complexity" evidence="1">
    <location>
        <begin position="140"/>
        <end position="166"/>
    </location>
</feature>